<dbReference type="PANTHER" id="PTHR41521:SF4">
    <property type="entry name" value="BLR0684 PROTEIN"/>
    <property type="match status" value="1"/>
</dbReference>
<dbReference type="Gene3D" id="3.30.70.100">
    <property type="match status" value="1"/>
</dbReference>
<dbReference type="SUPFAM" id="SSF54909">
    <property type="entry name" value="Dimeric alpha+beta barrel"/>
    <property type="match status" value="1"/>
</dbReference>
<evidence type="ECO:0000313" key="3">
    <source>
        <dbReference type="Proteomes" id="UP000027337"/>
    </source>
</evidence>
<dbReference type="eggNOG" id="COG5470">
    <property type="taxonomic scope" value="Bacteria"/>
</dbReference>
<comment type="caution">
    <text evidence="2">The sequence shown here is derived from an EMBL/GenBank/DDBJ whole genome shotgun (WGS) entry which is preliminary data.</text>
</comment>
<dbReference type="RefSeq" id="WP_037905774.1">
    <property type="nucleotide sequence ID" value="NZ_JEMU01000003.1"/>
</dbReference>
<name>A0A061STB3_9RHOB</name>
<dbReference type="Proteomes" id="UP000027337">
    <property type="component" value="Unassembled WGS sequence"/>
</dbReference>
<feature type="domain" description="DUF1330" evidence="1">
    <location>
        <begin position="3"/>
        <end position="94"/>
    </location>
</feature>
<reference evidence="2 3" key="1">
    <citation type="journal article" date="2014" name="Genome Announc.">
        <title>Draft Genome Sequences of Two Isolates of the Roseobacter Group, Sulfitobacter sp. Strains 3SOLIMAR09 and 1FIGIMAR09, from Harbors of Mallorca Island (Mediterranean Sea).</title>
        <authorList>
            <person name="Mas-Llado M."/>
            <person name="Pina-Villalonga J.M."/>
            <person name="Brunet-Galmes I."/>
            <person name="Nogales B."/>
            <person name="Bosch R."/>
        </authorList>
    </citation>
    <scope>NUCLEOTIDE SEQUENCE [LARGE SCALE GENOMIC DNA]</scope>
    <source>
        <strain evidence="2 3">1FIGIMAR09</strain>
    </source>
</reference>
<dbReference type="Pfam" id="PF07045">
    <property type="entry name" value="DUF1330"/>
    <property type="match status" value="1"/>
</dbReference>
<dbReference type="AlphaFoldDB" id="A0A061STB3"/>
<proteinExistence type="predicted"/>
<gene>
    <name evidence="2" type="ORF">PM02_04620</name>
</gene>
<dbReference type="EMBL" id="JEMU01000003">
    <property type="protein sequence ID" value="KAJ04117.1"/>
    <property type="molecule type" value="Genomic_DNA"/>
</dbReference>
<dbReference type="PANTHER" id="PTHR41521">
    <property type="match status" value="1"/>
</dbReference>
<dbReference type="InterPro" id="IPR011008">
    <property type="entry name" value="Dimeric_a/b-barrel"/>
</dbReference>
<accession>A0A061STB3</accession>
<evidence type="ECO:0000313" key="2">
    <source>
        <dbReference type="EMBL" id="KAJ04117.1"/>
    </source>
</evidence>
<dbReference type="STRING" id="83219.PM02_04620"/>
<organism evidence="2 3">
    <name type="scientific">Sulfitobacter mediterraneus</name>
    <dbReference type="NCBI Taxonomy" id="83219"/>
    <lineage>
        <taxon>Bacteria</taxon>
        <taxon>Pseudomonadati</taxon>
        <taxon>Pseudomonadota</taxon>
        <taxon>Alphaproteobacteria</taxon>
        <taxon>Rhodobacterales</taxon>
        <taxon>Roseobacteraceae</taxon>
        <taxon>Sulfitobacter</taxon>
    </lineage>
</organism>
<sequence>MPKGYIIGHITVRDPEAYKEYVERDTPILKRLGGKFLVRGGQSQLMEGDAFARHVVLEFPSYQKALAAYNDPEYQEVAKIRQRTADSTILVVEGAE</sequence>
<dbReference type="InterPro" id="IPR010753">
    <property type="entry name" value="DUF1330"/>
</dbReference>
<keyword evidence="3" id="KW-1185">Reference proteome</keyword>
<protein>
    <recommendedName>
        <fullName evidence="1">DUF1330 domain-containing protein</fullName>
    </recommendedName>
</protein>
<evidence type="ECO:0000259" key="1">
    <source>
        <dbReference type="Pfam" id="PF07045"/>
    </source>
</evidence>